<feature type="chain" id="PRO_5007286770" evidence="1">
    <location>
        <begin position="21"/>
        <end position="216"/>
    </location>
</feature>
<keyword evidence="1" id="KW-0732">Signal</keyword>
<dbReference type="InterPro" id="IPR012674">
    <property type="entry name" value="Calycin"/>
</dbReference>
<dbReference type="Gene3D" id="2.40.128.20">
    <property type="match status" value="1"/>
</dbReference>
<protein>
    <submittedName>
        <fullName evidence="2">Lipocalin</fullName>
    </submittedName>
</protein>
<evidence type="ECO:0000313" key="2">
    <source>
        <dbReference type="EMBL" id="JAP85725.1"/>
    </source>
</evidence>
<evidence type="ECO:0000256" key="1">
    <source>
        <dbReference type="SAM" id="SignalP"/>
    </source>
</evidence>
<proteinExistence type="predicted"/>
<feature type="signal peptide" evidence="1">
    <location>
        <begin position="1"/>
        <end position="20"/>
    </location>
</feature>
<reference evidence="2" key="1">
    <citation type="journal article" date="2016" name="Ticks Tick Borne Dis.">
        <title>De novo assembly and annotation of the salivary gland transcriptome of Rhipicephalus appendiculatus male and female ticks during blood feeding.</title>
        <authorList>
            <person name="de Castro M.H."/>
            <person name="de Klerk D."/>
            <person name="Pienaar R."/>
            <person name="Latif A.A."/>
            <person name="Rees D.J."/>
            <person name="Mans B.J."/>
        </authorList>
    </citation>
    <scope>NUCLEOTIDE SEQUENCE</scope>
    <source>
        <tissue evidence="2">Salivary glands</tissue>
    </source>
</reference>
<organism evidence="2">
    <name type="scientific">Rhipicephalus appendiculatus</name>
    <name type="common">Brown ear tick</name>
    <dbReference type="NCBI Taxonomy" id="34631"/>
    <lineage>
        <taxon>Eukaryota</taxon>
        <taxon>Metazoa</taxon>
        <taxon>Ecdysozoa</taxon>
        <taxon>Arthropoda</taxon>
        <taxon>Chelicerata</taxon>
        <taxon>Arachnida</taxon>
        <taxon>Acari</taxon>
        <taxon>Parasitiformes</taxon>
        <taxon>Ixodida</taxon>
        <taxon>Ixodoidea</taxon>
        <taxon>Ixodidae</taxon>
        <taxon>Rhipicephalinae</taxon>
        <taxon>Rhipicephalus</taxon>
        <taxon>Rhipicephalus</taxon>
    </lineage>
</organism>
<name>A0A131Z4N4_RHIAP</name>
<dbReference type="EMBL" id="GEDV01002832">
    <property type="protein sequence ID" value="JAP85725.1"/>
    <property type="molecule type" value="Transcribed_RNA"/>
</dbReference>
<sequence length="216" mass="25067">MKQVNFGLWLTCFFAFVCIGEQLDGLDFIFMRKASRKLVRRLLQDKDVLLISRAIYGRPDYPMCVQSRPLGLYAQKIRANFSYYEKDLNALKTNGHRIYRDTYIDLSKMKKKKIMNVSAYIENQKLDPKLSGQFRILYSRKICFIVGTEKSPNSSKAIKGVAGTLAENSACVLWRKAHGTEKERARCRKAFKRKCGQYTGHRHVYSREECLAQIKT</sequence>
<dbReference type="AlphaFoldDB" id="A0A131Z4N4"/>
<accession>A0A131Z4N4</accession>